<dbReference type="InterPro" id="IPR036390">
    <property type="entry name" value="WH_DNA-bd_sf"/>
</dbReference>
<dbReference type="PANTHER" id="PTHR11746">
    <property type="entry name" value="O-METHYLTRANSFERASE"/>
    <property type="match status" value="1"/>
</dbReference>
<dbReference type="EMBL" id="OX451737">
    <property type="protein sequence ID" value="CAI8597969.1"/>
    <property type="molecule type" value="Genomic_DNA"/>
</dbReference>
<dbReference type="GO" id="GO:0032259">
    <property type="term" value="P:methylation"/>
    <property type="evidence" value="ECO:0007669"/>
    <property type="project" value="UniProtKB-KW"/>
</dbReference>
<reference evidence="8 9" key="1">
    <citation type="submission" date="2023-01" db="EMBL/GenBank/DDBJ databases">
        <authorList>
            <person name="Kreplak J."/>
        </authorList>
    </citation>
    <scope>NUCLEOTIDE SEQUENCE [LARGE SCALE GENOMIC DNA]</scope>
</reference>
<evidence type="ECO:0000313" key="8">
    <source>
        <dbReference type="EMBL" id="CAI8597969.1"/>
    </source>
</evidence>
<evidence type="ECO:0000256" key="3">
    <source>
        <dbReference type="ARBA" id="ARBA00022691"/>
    </source>
</evidence>
<comment type="similarity">
    <text evidence="4">Belongs to the class I-like SAM-binding methyltransferase superfamily. Cation-independent O-methyltransferase family.</text>
</comment>
<keyword evidence="1" id="KW-0489">Methyltransferase</keyword>
<organism evidence="8 9">
    <name type="scientific">Vicia faba</name>
    <name type="common">Broad bean</name>
    <name type="synonym">Faba vulgaris</name>
    <dbReference type="NCBI Taxonomy" id="3906"/>
    <lineage>
        <taxon>Eukaryota</taxon>
        <taxon>Viridiplantae</taxon>
        <taxon>Streptophyta</taxon>
        <taxon>Embryophyta</taxon>
        <taxon>Tracheophyta</taxon>
        <taxon>Spermatophyta</taxon>
        <taxon>Magnoliopsida</taxon>
        <taxon>eudicotyledons</taxon>
        <taxon>Gunneridae</taxon>
        <taxon>Pentapetalae</taxon>
        <taxon>rosids</taxon>
        <taxon>fabids</taxon>
        <taxon>Fabales</taxon>
        <taxon>Fabaceae</taxon>
        <taxon>Papilionoideae</taxon>
        <taxon>50 kb inversion clade</taxon>
        <taxon>NPAAA clade</taxon>
        <taxon>Hologalegina</taxon>
        <taxon>IRL clade</taxon>
        <taxon>Fabeae</taxon>
        <taxon>Vicia</taxon>
    </lineage>
</organism>
<evidence type="ECO:0000256" key="1">
    <source>
        <dbReference type="ARBA" id="ARBA00022603"/>
    </source>
</evidence>
<dbReference type="SUPFAM" id="SSF53335">
    <property type="entry name" value="S-adenosyl-L-methionine-dependent methyltransferases"/>
    <property type="match status" value="1"/>
</dbReference>
<dbReference type="GO" id="GO:0008757">
    <property type="term" value="F:S-adenosylmethionine-dependent methyltransferase activity"/>
    <property type="evidence" value="ECO:0007669"/>
    <property type="project" value="UniProtKB-ARBA"/>
</dbReference>
<keyword evidence="2" id="KW-0808">Transferase</keyword>
<sequence>MGEIQSELTWEKMKEEEEKEEIEAQVEIWKYIFGFVELSVIKCAIQLGIADAIENHKKPISLLELSSTLKCDSSYLNRIMRFLVHRKIFKTISTNYDNYPSYVQTPLSRRLIRNGEQSMTAFLLLESSHVMVAPWLSLSDRILVNGNPSFKKVHGEDIWRYAASNLDHSNLINDAMACDAKVVVPAIVEGCSELFDGVGSLVDVGGGNGTTLSILVKAFPWIQGTNFDLPHVIDVALKYDGIQHVVGDMFTSIPKADAIFFKCMQWVLHDWGDEECIKILKNCKEAIPKENGKVIIVDVVIEEEREKHNKYEDVRLMLDMVMMAHTNIGKERTLKEWEHVIHMAGFNTITVKSINAVQSVIVASC</sequence>
<feature type="domain" description="O-methyltransferase dimerisation" evidence="7">
    <location>
        <begin position="29"/>
        <end position="113"/>
    </location>
</feature>
<gene>
    <name evidence="8" type="ORF">VFH_II105880</name>
</gene>
<evidence type="ECO:0000256" key="2">
    <source>
        <dbReference type="ARBA" id="ARBA00022679"/>
    </source>
</evidence>
<keyword evidence="9" id="KW-1185">Reference proteome</keyword>
<feature type="active site" description="Proton acceptor" evidence="5">
    <location>
        <position position="269"/>
    </location>
</feature>
<dbReference type="PROSITE" id="PS51683">
    <property type="entry name" value="SAM_OMT_II"/>
    <property type="match status" value="1"/>
</dbReference>
<dbReference type="GO" id="GO:0008171">
    <property type="term" value="F:O-methyltransferase activity"/>
    <property type="evidence" value="ECO:0007669"/>
    <property type="project" value="InterPro"/>
</dbReference>
<feature type="domain" description="O-methyltransferase C-terminal" evidence="6">
    <location>
        <begin position="135"/>
        <end position="347"/>
    </location>
</feature>
<evidence type="ECO:0000313" key="9">
    <source>
        <dbReference type="Proteomes" id="UP001157006"/>
    </source>
</evidence>
<dbReference type="AlphaFoldDB" id="A0AAV0ZM21"/>
<dbReference type="InterPro" id="IPR001077">
    <property type="entry name" value="COMT_C"/>
</dbReference>
<proteinExistence type="inferred from homology"/>
<accession>A0AAV0ZM21</accession>
<dbReference type="CDD" id="cd02440">
    <property type="entry name" value="AdoMet_MTases"/>
    <property type="match status" value="1"/>
</dbReference>
<dbReference type="Gene3D" id="1.10.10.10">
    <property type="entry name" value="Winged helix-like DNA-binding domain superfamily/Winged helix DNA-binding domain"/>
    <property type="match status" value="1"/>
</dbReference>
<dbReference type="InterPro" id="IPR029063">
    <property type="entry name" value="SAM-dependent_MTases_sf"/>
</dbReference>
<evidence type="ECO:0000256" key="4">
    <source>
        <dbReference type="ARBA" id="ARBA00038277"/>
    </source>
</evidence>
<evidence type="ECO:0000259" key="6">
    <source>
        <dbReference type="Pfam" id="PF00891"/>
    </source>
</evidence>
<keyword evidence="3" id="KW-0949">S-adenosyl-L-methionine</keyword>
<dbReference type="Proteomes" id="UP001157006">
    <property type="component" value="Chromosome 2"/>
</dbReference>
<dbReference type="InterPro" id="IPR012967">
    <property type="entry name" value="COMT_dimerisation"/>
</dbReference>
<protein>
    <submittedName>
        <fullName evidence="8">Uncharacterized protein</fullName>
    </submittedName>
</protein>
<evidence type="ECO:0000259" key="7">
    <source>
        <dbReference type="Pfam" id="PF08100"/>
    </source>
</evidence>
<name>A0AAV0ZM21_VICFA</name>
<dbReference type="SUPFAM" id="SSF46785">
    <property type="entry name" value="Winged helix' DNA-binding domain"/>
    <property type="match status" value="1"/>
</dbReference>
<dbReference type="GO" id="GO:0046983">
    <property type="term" value="F:protein dimerization activity"/>
    <property type="evidence" value="ECO:0007669"/>
    <property type="project" value="InterPro"/>
</dbReference>
<dbReference type="InterPro" id="IPR036388">
    <property type="entry name" value="WH-like_DNA-bd_sf"/>
</dbReference>
<dbReference type="Pfam" id="PF08100">
    <property type="entry name" value="Dimerisation"/>
    <property type="match status" value="1"/>
</dbReference>
<dbReference type="Gene3D" id="3.40.50.150">
    <property type="entry name" value="Vaccinia Virus protein VP39"/>
    <property type="match status" value="1"/>
</dbReference>
<dbReference type="InterPro" id="IPR016461">
    <property type="entry name" value="COMT-like"/>
</dbReference>
<dbReference type="FunFam" id="1.10.10.10:FF:000836">
    <property type="entry name" value="O-methyltransferase family protein"/>
    <property type="match status" value="1"/>
</dbReference>
<dbReference type="Pfam" id="PF00891">
    <property type="entry name" value="Methyltransf_2"/>
    <property type="match status" value="1"/>
</dbReference>
<dbReference type="PIRSF" id="PIRSF005739">
    <property type="entry name" value="O-mtase"/>
    <property type="match status" value="1"/>
</dbReference>
<dbReference type="FunFam" id="3.40.50.150:FF:000294">
    <property type="entry name" value="O-methyltransferase family protein"/>
    <property type="match status" value="1"/>
</dbReference>
<evidence type="ECO:0000256" key="5">
    <source>
        <dbReference type="PIRSR" id="PIRSR005739-1"/>
    </source>
</evidence>